<evidence type="ECO:0000313" key="1">
    <source>
        <dbReference type="EMBL" id="CAB4140532.1"/>
    </source>
</evidence>
<reference evidence="3" key="1">
    <citation type="submission" date="2020-05" db="EMBL/GenBank/DDBJ databases">
        <authorList>
            <person name="Chiriac C."/>
            <person name="Salcher M."/>
            <person name="Ghai R."/>
            <person name="Kavagutti S V."/>
        </authorList>
    </citation>
    <scope>NUCLEOTIDE SEQUENCE</scope>
</reference>
<proteinExistence type="predicted"/>
<evidence type="ECO:0000313" key="2">
    <source>
        <dbReference type="EMBL" id="CAB4156078.1"/>
    </source>
</evidence>
<dbReference type="EMBL" id="LR797399">
    <property type="protein sequence ID" value="CAB4213480.1"/>
    <property type="molecule type" value="Genomic_DNA"/>
</dbReference>
<protein>
    <submittedName>
        <fullName evidence="3">Uncharacterized protein</fullName>
    </submittedName>
</protein>
<name>A0A6J5SHA6_9CAUD</name>
<organism evidence="3">
    <name type="scientific">uncultured Caudovirales phage</name>
    <dbReference type="NCBI Taxonomy" id="2100421"/>
    <lineage>
        <taxon>Viruses</taxon>
        <taxon>Duplodnaviria</taxon>
        <taxon>Heunggongvirae</taxon>
        <taxon>Uroviricota</taxon>
        <taxon>Caudoviricetes</taxon>
        <taxon>Peduoviridae</taxon>
        <taxon>Maltschvirus</taxon>
        <taxon>Maltschvirus maltsch</taxon>
    </lineage>
</organism>
<gene>
    <name evidence="3" type="ORF">UFOVP1449_30</name>
    <name evidence="1" type="ORF">UFOVP400_33</name>
    <name evidence="2" type="ORF">UFOVP669_42</name>
</gene>
<dbReference type="EMBL" id="LR796626">
    <property type="protein sequence ID" value="CAB4156078.1"/>
    <property type="molecule type" value="Genomic_DNA"/>
</dbReference>
<accession>A0A6J5SHA6</accession>
<sequence>MFTPEEFDHFHKWSTELADGVVVKSFPPQDRELLSARALWYRTYCSEMQALMSEKITPPKRG</sequence>
<evidence type="ECO:0000313" key="3">
    <source>
        <dbReference type="EMBL" id="CAB4213480.1"/>
    </source>
</evidence>
<dbReference type="EMBL" id="LR796370">
    <property type="protein sequence ID" value="CAB4140532.1"/>
    <property type="molecule type" value="Genomic_DNA"/>
</dbReference>